<sequence>MRIHHLNCIASGASRGRIGAFALHCLLVETHEGLLLIDTGLGLGDVADPQQRLSDAFLSTLKPGLNPDMTAIRQIERMGFRASDVRDIVLTHLDCDQAGGLDDFPRARVHMLAAERDHAIAQKSWLDRQRYRPQQWSTQNRWMAHEPSFGAGWMGFECARDLPCLPPELLLVPLPGHTPGHAGVALRCDGQWLLHAGDAFFDPRELDAKPQARLALRMYERLLDTDHATRLATQQRLRDLHRTHPQIEIFCTHDIEAFERLSGRRADEQVPAAHEAWRDKIVRRPVVEAPISAPHGVPGLEVADFTGDADTPPPRVPAFGDRDARTRR</sequence>
<feature type="domain" description="Metallo-beta-lactamase" evidence="6">
    <location>
        <begin position="22"/>
        <end position="253"/>
    </location>
</feature>
<evidence type="ECO:0000256" key="3">
    <source>
        <dbReference type="ARBA" id="ARBA00022801"/>
    </source>
</evidence>
<dbReference type="InterPro" id="IPR001279">
    <property type="entry name" value="Metallo-B-lactamas"/>
</dbReference>
<keyword evidence="3" id="KW-0378">Hydrolase</keyword>
<evidence type="ECO:0000256" key="4">
    <source>
        <dbReference type="ARBA" id="ARBA00022833"/>
    </source>
</evidence>
<dbReference type="PANTHER" id="PTHR42978">
    <property type="entry name" value="QUORUM-QUENCHING LACTONASE YTNP-RELATED-RELATED"/>
    <property type="match status" value="1"/>
</dbReference>
<keyword evidence="8" id="KW-1185">Reference proteome</keyword>
<dbReference type="SUPFAM" id="SSF56281">
    <property type="entry name" value="Metallo-hydrolase/oxidoreductase"/>
    <property type="match status" value="1"/>
</dbReference>
<feature type="region of interest" description="Disordered" evidence="5">
    <location>
        <begin position="298"/>
        <end position="328"/>
    </location>
</feature>
<dbReference type="Proteomes" id="UP000681317">
    <property type="component" value="Chromosome"/>
</dbReference>
<evidence type="ECO:0000313" key="8">
    <source>
        <dbReference type="Proteomes" id="UP000681317"/>
    </source>
</evidence>
<gene>
    <name evidence="7" type="ORF">LYSCAS_31510</name>
</gene>
<dbReference type="Gene3D" id="3.60.15.10">
    <property type="entry name" value="Ribonuclease Z/Hydroxyacylglutathione hydrolase-like"/>
    <property type="match status" value="1"/>
</dbReference>
<dbReference type="RefSeq" id="WP_213435014.1">
    <property type="nucleotide sequence ID" value="NZ_AP024545.1"/>
</dbReference>
<dbReference type="EMBL" id="AP024545">
    <property type="protein sequence ID" value="BCT94127.1"/>
    <property type="molecule type" value="Genomic_DNA"/>
</dbReference>
<organism evidence="7 8">
    <name type="scientific">Noviluteimonas caseinilytica</name>
    <dbReference type="NCBI Taxonomy" id="2675101"/>
    <lineage>
        <taxon>Bacteria</taxon>
        <taxon>Pseudomonadati</taxon>
        <taxon>Pseudomonadota</taxon>
        <taxon>Gammaproteobacteria</taxon>
        <taxon>Lysobacterales</taxon>
        <taxon>Lysobacteraceae</taxon>
        <taxon>Noviluteimonas</taxon>
    </lineage>
</organism>
<keyword evidence="2" id="KW-0479">Metal-binding</keyword>
<evidence type="ECO:0000313" key="7">
    <source>
        <dbReference type="EMBL" id="BCT94127.1"/>
    </source>
</evidence>
<keyword evidence="4" id="KW-0862">Zinc</keyword>
<evidence type="ECO:0000256" key="1">
    <source>
        <dbReference type="ARBA" id="ARBA00007749"/>
    </source>
</evidence>
<name>A0ABM7Q9H8_9GAMM</name>
<evidence type="ECO:0000259" key="6">
    <source>
        <dbReference type="SMART" id="SM00849"/>
    </source>
</evidence>
<comment type="similarity">
    <text evidence="1">Belongs to the metallo-beta-lactamase superfamily.</text>
</comment>
<evidence type="ECO:0000256" key="2">
    <source>
        <dbReference type="ARBA" id="ARBA00022723"/>
    </source>
</evidence>
<dbReference type="PANTHER" id="PTHR42978:SF3">
    <property type="entry name" value="BLR3078 PROTEIN"/>
    <property type="match status" value="1"/>
</dbReference>
<dbReference type="CDD" id="cd07742">
    <property type="entry name" value="metallo-hydrolase-like_MBL-fold"/>
    <property type="match status" value="1"/>
</dbReference>
<evidence type="ECO:0000256" key="5">
    <source>
        <dbReference type="SAM" id="MobiDB-lite"/>
    </source>
</evidence>
<dbReference type="SMART" id="SM00849">
    <property type="entry name" value="Lactamase_B"/>
    <property type="match status" value="1"/>
</dbReference>
<dbReference type="InterPro" id="IPR051013">
    <property type="entry name" value="MBL_superfamily_lactonases"/>
</dbReference>
<proteinExistence type="inferred from homology"/>
<reference evidence="7 8" key="1">
    <citation type="submission" date="2021-03" db="EMBL/GenBank/DDBJ databases">
        <title>Complete Genome Sequences of Two Lysobacter Strains Isolated from Sea Water (Lysobacter caseinilyticus) and Soil (Lysobacter helvus) in South Korea.</title>
        <authorList>
            <person name="Watanabe Y."/>
            <person name="Arakawa K."/>
        </authorList>
    </citation>
    <scope>NUCLEOTIDE SEQUENCE [LARGE SCALE GENOMIC DNA]</scope>
    <source>
        <strain evidence="7 8">KVB24</strain>
    </source>
</reference>
<accession>A0ABM7Q9H8</accession>
<protein>
    <recommendedName>
        <fullName evidence="6">Metallo-beta-lactamase domain-containing protein</fullName>
    </recommendedName>
</protein>
<dbReference type="InterPro" id="IPR036866">
    <property type="entry name" value="RibonucZ/Hydroxyglut_hydro"/>
</dbReference>
<dbReference type="Pfam" id="PF00753">
    <property type="entry name" value="Lactamase_B"/>
    <property type="match status" value="1"/>
</dbReference>